<keyword evidence="7" id="KW-1185">Reference proteome</keyword>
<reference evidence="6" key="2">
    <citation type="submission" date="2024-06" db="UniProtKB">
        <authorList>
            <consortium name="EnsemblMetazoa"/>
        </authorList>
    </citation>
    <scope>IDENTIFICATION</scope>
</reference>
<dbReference type="InterPro" id="IPR016024">
    <property type="entry name" value="ARM-type_fold"/>
</dbReference>
<dbReference type="InterPro" id="IPR011989">
    <property type="entry name" value="ARM-like"/>
</dbReference>
<evidence type="ECO:0000313" key="6">
    <source>
        <dbReference type="EnsemblMetazoa" id="XP_019853005.1"/>
    </source>
</evidence>
<dbReference type="PANTHER" id="PTHR23346">
    <property type="entry name" value="TRANSLATIONAL ACTIVATOR GCN1-RELATED"/>
    <property type="match status" value="1"/>
</dbReference>
<protein>
    <recommendedName>
        <fullName evidence="5">TOG domain-containing protein</fullName>
    </recommendedName>
</protein>
<dbReference type="InterPro" id="IPR034085">
    <property type="entry name" value="TOG"/>
</dbReference>
<evidence type="ECO:0000256" key="1">
    <source>
        <dbReference type="ARBA" id="ARBA00007366"/>
    </source>
</evidence>
<reference evidence="7" key="1">
    <citation type="journal article" date="2010" name="Nature">
        <title>The Amphimedon queenslandica genome and the evolution of animal complexity.</title>
        <authorList>
            <person name="Srivastava M."/>
            <person name="Simakov O."/>
            <person name="Chapman J."/>
            <person name="Fahey B."/>
            <person name="Gauthier M.E."/>
            <person name="Mitros T."/>
            <person name="Richards G.S."/>
            <person name="Conaco C."/>
            <person name="Dacre M."/>
            <person name="Hellsten U."/>
            <person name="Larroux C."/>
            <person name="Putnam N.H."/>
            <person name="Stanke M."/>
            <person name="Adamska M."/>
            <person name="Darling A."/>
            <person name="Degnan S.M."/>
            <person name="Oakley T.H."/>
            <person name="Plachetzki D.C."/>
            <person name="Zhai Y."/>
            <person name="Adamski M."/>
            <person name="Calcino A."/>
            <person name="Cummins S.F."/>
            <person name="Goodstein D.M."/>
            <person name="Harris C."/>
            <person name="Jackson D.J."/>
            <person name="Leys S.P."/>
            <person name="Shu S."/>
            <person name="Woodcroft B.J."/>
            <person name="Vervoort M."/>
            <person name="Kosik K.S."/>
            <person name="Manning G."/>
            <person name="Degnan B.M."/>
            <person name="Rokhsar D.S."/>
        </authorList>
    </citation>
    <scope>NUCLEOTIDE SEQUENCE [LARGE SCALE GENOMIC DNA]</scope>
</reference>
<dbReference type="GO" id="GO:0034198">
    <property type="term" value="P:cellular response to amino acid starvation"/>
    <property type="evidence" value="ECO:0007669"/>
    <property type="project" value="TreeGrafter"/>
</dbReference>
<dbReference type="InterPro" id="IPR021133">
    <property type="entry name" value="HEAT_type_2"/>
</dbReference>
<feature type="repeat" description="HEAT" evidence="3">
    <location>
        <begin position="1932"/>
        <end position="1969"/>
    </location>
</feature>
<proteinExistence type="inferred from homology"/>
<keyword evidence="2" id="KW-0677">Repeat</keyword>
<dbReference type="PROSITE" id="PS50077">
    <property type="entry name" value="HEAT_REPEAT"/>
    <property type="match status" value="3"/>
</dbReference>
<feature type="repeat" description="HEAT" evidence="3">
    <location>
        <begin position="1585"/>
        <end position="1623"/>
    </location>
</feature>
<dbReference type="InterPro" id="IPR057546">
    <property type="entry name" value="HEAT_GCN1"/>
</dbReference>
<organism evidence="6 7">
    <name type="scientific">Amphimedon queenslandica</name>
    <name type="common">Sponge</name>
    <dbReference type="NCBI Taxonomy" id="400682"/>
    <lineage>
        <taxon>Eukaryota</taxon>
        <taxon>Metazoa</taxon>
        <taxon>Porifera</taxon>
        <taxon>Demospongiae</taxon>
        <taxon>Heteroscleromorpha</taxon>
        <taxon>Haplosclerida</taxon>
        <taxon>Niphatidae</taxon>
        <taxon>Amphimedon</taxon>
    </lineage>
</organism>
<accession>A0AAN0J7K0</accession>
<dbReference type="GO" id="GO:0019887">
    <property type="term" value="F:protein kinase regulator activity"/>
    <property type="evidence" value="ECO:0007669"/>
    <property type="project" value="TreeGrafter"/>
</dbReference>
<dbReference type="Pfam" id="PF23271">
    <property type="entry name" value="HEAT_GCN1"/>
    <property type="match status" value="1"/>
</dbReference>
<evidence type="ECO:0000256" key="3">
    <source>
        <dbReference type="PROSITE-ProRule" id="PRU00103"/>
    </source>
</evidence>
<dbReference type="Pfam" id="PF24984">
    <property type="entry name" value="HEAT_EF3_GNC1"/>
    <property type="match status" value="1"/>
</dbReference>
<evidence type="ECO:0000256" key="2">
    <source>
        <dbReference type="ARBA" id="ARBA00022737"/>
    </source>
</evidence>
<dbReference type="KEGG" id="aqu:100640837"/>
<feature type="domain" description="TOG" evidence="5">
    <location>
        <begin position="1300"/>
        <end position="1525"/>
    </location>
</feature>
<dbReference type="GeneID" id="100640837"/>
<dbReference type="Pfam" id="PF24987">
    <property type="entry name" value="HEAT_EF3_N"/>
    <property type="match status" value="2"/>
</dbReference>
<dbReference type="SMART" id="SM01349">
    <property type="entry name" value="TOG"/>
    <property type="match status" value="1"/>
</dbReference>
<dbReference type="Gene3D" id="1.25.10.10">
    <property type="entry name" value="Leucine-rich Repeat Variant"/>
    <property type="match status" value="7"/>
</dbReference>
<evidence type="ECO:0000256" key="4">
    <source>
        <dbReference type="SAM" id="Coils"/>
    </source>
</evidence>
<keyword evidence="4" id="KW-0175">Coiled coil</keyword>
<dbReference type="EnsemblMetazoa" id="XM_019997446.1">
    <property type="protein sequence ID" value="XP_019853005.1"/>
    <property type="gene ID" value="LOC100640837"/>
</dbReference>
<dbReference type="Proteomes" id="UP000007879">
    <property type="component" value="Unassembled WGS sequence"/>
</dbReference>
<sequence length="2574" mass="284768">METGKGVLKRRIKRLEELLESVKSSKDTAKSSNPELLYKLTDTLYLYRDAPSMILVQEILRELCNSRSNNEKLVEILLKISKTFKDCNRVSMSKCAFIGLKWCALCNVSGTLINAQSNFLCCLYLSSNSKLINKYIKLLTKDKDKLLSILHILLEATPTFYYLPLLNIICKFCIENGKTKEQLSAKKDEVIGFYSKSIFNCRVVIPEQLVICCTHVLNEISHSKFSESIFSASYKCLLRNPDELIRAVSCLFVNVDLDFSRYAMEYIKNMSSQLYSANASTRTAAVVFIKRLINNCSDAGSCIELTNYLLNILYGKGPSGKLSNTDHRQNVLESIKVFRECPLAAQGMDSLSNVIVESLLLYLKQEAHSGTQLHIVRTISLFCSSFKNVPNNLISHLKSALSSKATPPLMRLCYWQCVDELCKGENKLINDFLNVIQQGIGRVKTAGVQNPVLEEGVTLSWLLMSRAADNDSLSLCLSKLSPLLDSDCFVNSKFLSAADQQTVINIINISRFILVTPLPGLVISSINDWVYSLVHISLTGSSWSVQSQAMNNLKDSVLISEDIVFTIIELLESTIDQEDMKTDRIVNLILKLLLTVAVVTTDDNKIKFIEKSFLIAHHSSLVSLCRYGPWLLLYKRLNIPSMSSLLQPLSSQLHENVNSPSFSTKNGLQSLIAIYGNEVILAIVNVIVKGLGKEEIMRVSLSDMEISETSEDELYNKELTKLLHENLIGQSSMSNVQRSNKAYSHEDHVWDLKTSSELKLRALRDKSIKELIAVSSLTQSQRERIENELDLESKIRKSVNALKTELDLIWSLFRSLLQLGGVALPYFHLLLTPILNGIKSMLAQKICVDMLKNICLVIFNDDRTALLFLWTTLRLEAPKLSPPRTWGAPPITSNINTLIGLLPKDRMGVVNDTIWCYSFPLFKCILETQVELVSESVSVSLLCLSNTCKQAHSDIFPVADFLRLMGVVIASRATPLRSIKSKKLAIDGFKSLINIINEGGDGGGVSNDVINVLVDGLQSNEDLLRQTSLHGLELLYNKIISSDNISGNLQASLLVCCHDVIPDNNQLATKLWQRFGFSKGSKDILSPLFSLVTDPPPSYHKLLPATAQALGQWLEENKNEIDFLYNKLVIIYKSKIKPPVPTADKFGRTLSIDYKDPWEGRVGVAKCLAEFPAHQSRDQCMTMLLFIIPLGLSDANEEVRENMKETALSAISVHGEGLSADLMNHFETCLSRLDDSKSSDITRQSIVVLMGSLAKHMDKGDPKVRTVVQLLLTNLDTPSQTVQVSIAECLVPLFVVMKDEAQETIDSLLNKLFTSPVYSQRRGAAYGLAGIVKGLGIPSLKKYNVTPRLQSALTNKKDYKEREGGLFAFEAFCDMLGKLYEPYVVHLLPDLLLAFGDGNKYVREAAQLAARTIMSNLSGHGMTLILPALLNALQQDSWRTKAGSVELLGTMAYCAPKQLSACLPSIVPKIMEVLADSHSKVQLAGTEALKQIGSVIKSPEIKPLIPLLLEALTNPSVKTQPCLQSLLLTEFEHKVDPPSLALIVPTIRRGLELRSAESKKAAAKLIALLYGVTDSKDLSPYVKELVPGIKQSLTDPLPEVRSTSAEALGSMASGVGSDALKDLWAWLFKTLQSDDTPVDRSGAAQGIAHLLKSQGVEQLHQFMPRFIQSAQDPHSSTNSRDGFLMLFIYLPQLFGKDFLPFIDKILPPILKGLADESEYVRDTSLLSGQTIINNYAEQSVDLFLPQLEKGLLDDNWRIRCSSVQLLGDLLFCISGQSGKMSTESSEDDNFASEEATQSIVSALGEDKRNKVLAGLYMGRSDVALLVRQHSLHVWKLIVTNTAKTLREILPTLINILLSCLASPVYDKRQVAGQTLGDLVRKLGERILPELFPMLERGLKSNIAQEREGVCFGLSQIILETSREYMNMYSSSLIPMVRSALCDKESDVRGAAAKTFESLHSAVGNSILEPILGPLLDQLGKAEEGKREIILDALQQVMAVKSNVVLPMIIPKLTHQPVNMKALSLLSSVAGHSIYKYLNKVIQAIVTALQKKDQVDDNLPYAVDVVLSITEEPGVSLLIDELLIGRKSSHGKRVASLMLLRSFCSETKADLKDHTPQLLIYSIEALADNNDAVCEWAWLTLEAIVTKVIPVKQLPSYISNVQKGLKTCQSIIKDNEVDELNGFKLKGIGPILTILKEGLVSGNHDNKEESAHCLILVIRMSSTATLTSGRVVMAIAGPLIRVLGDRYGGNVKVSVLETLVELVRKVGVAAKAFIPQLQTSYLKSLVDPNQPVRSQAVTGIIELVELSPRVDSVFNEIHSSIKKTEDTSLRNTLLEALCGVLKSAGKRMSDKHKLDIKDTLIQLQNTVHEGNRFKSANCLGIILMYLSDAQLVDIMKNDVINLTGIGDWGVLQSKGITLKSAIDTDTDRIIDCDLKDDMESAILQLANSDRVPVCITGLDCITSFINQFKETPPTFLVALTDCLTNVSSDVRQFACTCCGNVMNPSDEFLKTMIGPLLVCTKDKNTAVKTGSERALIDVLLLKTENNRMKYCMDLLDGPTARRLEECHSRVLSKKI</sequence>
<feature type="coiled-coil region" evidence="4">
    <location>
        <begin position="5"/>
        <end position="32"/>
    </location>
</feature>
<dbReference type="Pfam" id="PF25801">
    <property type="entry name" value="HEAT_GCN1_C_2"/>
    <property type="match status" value="1"/>
</dbReference>
<evidence type="ECO:0000259" key="5">
    <source>
        <dbReference type="SMART" id="SM01349"/>
    </source>
</evidence>
<dbReference type="InterPro" id="IPR056810">
    <property type="entry name" value="GNC1-like_N"/>
</dbReference>
<evidence type="ECO:0000313" key="7">
    <source>
        <dbReference type="Proteomes" id="UP000007879"/>
    </source>
</evidence>
<dbReference type="GO" id="GO:0005829">
    <property type="term" value="C:cytosol"/>
    <property type="evidence" value="ECO:0007669"/>
    <property type="project" value="TreeGrafter"/>
</dbReference>
<dbReference type="RefSeq" id="XP_019853005.1">
    <property type="nucleotide sequence ID" value="XM_019997446.1"/>
</dbReference>
<feature type="repeat" description="HEAT" evidence="3">
    <location>
        <begin position="1466"/>
        <end position="1504"/>
    </location>
</feature>
<dbReference type="PANTHER" id="PTHR23346:SF7">
    <property type="entry name" value="STALLED RIBOSOME SENSOR GCN1"/>
    <property type="match status" value="1"/>
</dbReference>
<dbReference type="SUPFAM" id="SSF48371">
    <property type="entry name" value="ARM repeat"/>
    <property type="match status" value="4"/>
</dbReference>
<comment type="similarity">
    <text evidence="1">Belongs to the GCN1 family.</text>
</comment>
<dbReference type="GO" id="GO:0006417">
    <property type="term" value="P:regulation of translation"/>
    <property type="evidence" value="ECO:0007669"/>
    <property type="project" value="TreeGrafter"/>
</dbReference>
<dbReference type="Pfam" id="PF24993">
    <property type="entry name" value="GNC1_N"/>
    <property type="match status" value="1"/>
</dbReference>
<name>A0AAN0J7K0_AMPQE</name>